<keyword evidence="8 12" id="KW-0862">Zinc</keyword>
<comment type="subunit">
    <text evidence="12">Monomer. Interacts with DnaB.</text>
</comment>
<dbReference type="FunFam" id="3.90.980.10:FF:000001">
    <property type="entry name" value="DNA primase"/>
    <property type="match status" value="1"/>
</dbReference>
<evidence type="ECO:0000256" key="10">
    <source>
        <dbReference type="ARBA" id="ARBA00023125"/>
    </source>
</evidence>
<dbReference type="GO" id="GO:0003677">
    <property type="term" value="F:DNA binding"/>
    <property type="evidence" value="ECO:0007669"/>
    <property type="project" value="UniProtKB-KW"/>
</dbReference>
<dbReference type="InterPro" id="IPR006295">
    <property type="entry name" value="DNA_primase_DnaG"/>
</dbReference>
<dbReference type="Proteomes" id="UP000826793">
    <property type="component" value="Unassembled WGS sequence"/>
</dbReference>
<evidence type="ECO:0000256" key="1">
    <source>
        <dbReference type="ARBA" id="ARBA00022478"/>
    </source>
</evidence>
<evidence type="ECO:0000256" key="3">
    <source>
        <dbReference type="ARBA" id="ARBA00022679"/>
    </source>
</evidence>
<sequence length="586" mass="66079">MPFPPEFLRELNDRNPLEDVAASYVNLRRRGKNLVGLCPFHNEKTPSFCIYPENNSFYCFGCNKGGDVIAFIMGVENLDFAEAVKFLAQRAGMALPEEGADLSLSRLRARILEINREAGRFYFHVLSSPQGKPGLDYFRSRGLDAKTIRHFGLGYAPDDGFALTNHLRDKGYTVEELVQSDMVRLSQKGNPYDRYRGRVMFPIFDLRGNVVAFGGRILTDEKPKYINTADTPVYHKSSGLFAMNFAKNAGTRQLILAEGYMDVIALHRAGFTNAIASLGTALTEEQARIIRRYADEAVLCYDSDEAGRRATQRAIPILKNAGLLVRVITVPGNKDPDEFFRSDPRDGPLRFKRLIEQSGNDTEYRLQTLREKYDLSTDDGKKRYLREAVEQVLGPLRDPMERDLYAGRLSEETGVGKESILASAKRAASLQAKQRRREEVRSQQQIAAARTVANPEKGRRMRAALAEEGVLAYLFRHQDKAKALQEALPPENFVTQWGRRVYTLLLGKTIHGEISLSDLAGELTGEELSEMTRILAEHRDVPPTWEDVEGYGNILRQEGAFSSPQAIQGASQEDLRRYLEQLRSQK</sequence>
<evidence type="ECO:0000313" key="17">
    <source>
        <dbReference type="EMBL" id="HJB97967.1"/>
    </source>
</evidence>
<keyword evidence="10 12" id="KW-0238">DNA-binding</keyword>
<dbReference type="InterPro" id="IPR036977">
    <property type="entry name" value="DNA_primase_Znf_CHC2"/>
</dbReference>
<evidence type="ECO:0000256" key="15">
    <source>
        <dbReference type="SAM" id="MobiDB-lite"/>
    </source>
</evidence>
<dbReference type="InterPro" id="IPR034151">
    <property type="entry name" value="TOPRIM_DnaG_bac"/>
</dbReference>
<evidence type="ECO:0000256" key="4">
    <source>
        <dbReference type="ARBA" id="ARBA00022695"/>
    </source>
</evidence>
<protein>
    <recommendedName>
        <fullName evidence="12 13">DNA primase</fullName>
        <ecNumber evidence="12">2.7.7.101</ecNumber>
    </recommendedName>
</protein>
<dbReference type="Gene3D" id="3.40.1360.10">
    <property type="match status" value="1"/>
</dbReference>
<organism evidence="17 18">
    <name type="scientific">Candidatus Acutalibacter pullicola</name>
    <dbReference type="NCBI Taxonomy" id="2838417"/>
    <lineage>
        <taxon>Bacteria</taxon>
        <taxon>Bacillati</taxon>
        <taxon>Bacillota</taxon>
        <taxon>Clostridia</taxon>
        <taxon>Eubacteriales</taxon>
        <taxon>Acutalibacteraceae</taxon>
        <taxon>Acutalibacter</taxon>
    </lineage>
</organism>
<keyword evidence="7 12" id="KW-0863">Zinc-finger</keyword>
<dbReference type="EMBL" id="DWXG01000040">
    <property type="protein sequence ID" value="HJB97967.1"/>
    <property type="molecule type" value="Genomic_DNA"/>
</dbReference>
<feature type="region of interest" description="Disordered" evidence="15">
    <location>
        <begin position="432"/>
        <end position="454"/>
    </location>
</feature>
<gene>
    <name evidence="12 17" type="primary">dnaG</name>
    <name evidence="17" type="ORF">H9710_05225</name>
</gene>
<dbReference type="FunFam" id="3.90.580.10:FF:000001">
    <property type="entry name" value="DNA primase"/>
    <property type="match status" value="1"/>
</dbReference>
<dbReference type="InterPro" id="IPR030846">
    <property type="entry name" value="DnaG_bac"/>
</dbReference>
<dbReference type="PIRSF" id="PIRSF002811">
    <property type="entry name" value="DnaG"/>
    <property type="match status" value="1"/>
</dbReference>
<comment type="function">
    <text evidence="12 13">RNA polymerase that catalyzes the synthesis of short RNA molecules used as primers for DNA polymerase during DNA replication.</text>
</comment>
<evidence type="ECO:0000256" key="12">
    <source>
        <dbReference type="HAMAP-Rule" id="MF_00974"/>
    </source>
</evidence>
<keyword evidence="6 12" id="KW-0479">Metal-binding</keyword>
<dbReference type="GO" id="GO:0006269">
    <property type="term" value="P:DNA replication, synthesis of primer"/>
    <property type="evidence" value="ECO:0007669"/>
    <property type="project" value="UniProtKB-UniRule"/>
</dbReference>
<dbReference type="SMART" id="SM00400">
    <property type="entry name" value="ZnF_CHCC"/>
    <property type="match status" value="1"/>
</dbReference>
<reference evidence="17" key="2">
    <citation type="submission" date="2021-04" db="EMBL/GenBank/DDBJ databases">
        <authorList>
            <person name="Gilroy R."/>
        </authorList>
    </citation>
    <scope>NUCLEOTIDE SEQUENCE</scope>
    <source>
        <strain evidence="17">CHK185-1770</strain>
    </source>
</reference>
<reference evidence="17" key="1">
    <citation type="journal article" date="2021" name="PeerJ">
        <title>Extensive microbial diversity within the chicken gut microbiome revealed by metagenomics and culture.</title>
        <authorList>
            <person name="Gilroy R."/>
            <person name="Ravi A."/>
            <person name="Getino M."/>
            <person name="Pursley I."/>
            <person name="Horton D.L."/>
            <person name="Alikhan N.F."/>
            <person name="Baker D."/>
            <person name="Gharbi K."/>
            <person name="Hall N."/>
            <person name="Watson M."/>
            <person name="Adriaenssens E.M."/>
            <person name="Foster-Nyarko E."/>
            <person name="Jarju S."/>
            <person name="Secka A."/>
            <person name="Antonio M."/>
            <person name="Oren A."/>
            <person name="Chaudhuri R.R."/>
            <person name="La Ragione R."/>
            <person name="Hildebrand F."/>
            <person name="Pallen M.J."/>
        </authorList>
    </citation>
    <scope>NUCLEOTIDE SEQUENCE</scope>
    <source>
        <strain evidence="17">CHK185-1770</strain>
    </source>
</reference>
<keyword evidence="11 12" id="KW-0804">Transcription</keyword>
<evidence type="ECO:0000256" key="13">
    <source>
        <dbReference type="PIRNR" id="PIRNR002811"/>
    </source>
</evidence>
<feature type="zinc finger region" description="CHC2-type" evidence="12 14">
    <location>
        <begin position="38"/>
        <end position="62"/>
    </location>
</feature>
<keyword evidence="9" id="KW-0460">Magnesium</keyword>
<evidence type="ECO:0000256" key="8">
    <source>
        <dbReference type="ARBA" id="ARBA00022833"/>
    </source>
</evidence>
<dbReference type="EC" id="2.7.7.101" evidence="12"/>
<comment type="catalytic activity">
    <reaction evidence="12">
        <text>ssDNA + n NTP = ssDNA/pppN(pN)n-1 hybrid + (n-1) diphosphate.</text>
        <dbReference type="EC" id="2.7.7.101"/>
    </reaction>
</comment>
<comment type="similarity">
    <text evidence="12 13">Belongs to the DnaG primase family.</text>
</comment>
<dbReference type="InterPro" id="IPR019475">
    <property type="entry name" value="DNA_primase_DnaB-bd"/>
</dbReference>
<evidence type="ECO:0000256" key="2">
    <source>
        <dbReference type="ARBA" id="ARBA00022515"/>
    </source>
</evidence>
<dbReference type="AlphaFoldDB" id="A0A9D2SG03"/>
<evidence type="ECO:0000256" key="14">
    <source>
        <dbReference type="PIRSR" id="PIRSR002811-1"/>
    </source>
</evidence>
<dbReference type="GO" id="GO:1990077">
    <property type="term" value="C:primosome complex"/>
    <property type="evidence" value="ECO:0007669"/>
    <property type="project" value="UniProtKB-KW"/>
</dbReference>
<dbReference type="InterPro" id="IPR002694">
    <property type="entry name" value="Znf_CHC2"/>
</dbReference>
<evidence type="ECO:0000256" key="5">
    <source>
        <dbReference type="ARBA" id="ARBA00022705"/>
    </source>
</evidence>
<dbReference type="InterPro" id="IPR037068">
    <property type="entry name" value="DNA_primase_core_N_sf"/>
</dbReference>
<evidence type="ECO:0000256" key="9">
    <source>
        <dbReference type="ARBA" id="ARBA00022842"/>
    </source>
</evidence>
<keyword evidence="2 12" id="KW-0639">Primosome</keyword>
<evidence type="ECO:0000313" key="18">
    <source>
        <dbReference type="Proteomes" id="UP000826793"/>
    </source>
</evidence>
<dbReference type="Gene3D" id="3.90.580.10">
    <property type="entry name" value="Zinc finger, CHC2-type domain"/>
    <property type="match status" value="1"/>
</dbReference>
<accession>A0A9D2SG03</accession>
<feature type="domain" description="Toprim" evidence="16">
    <location>
        <begin position="252"/>
        <end position="333"/>
    </location>
</feature>
<keyword evidence="5 12" id="KW-0235">DNA replication</keyword>
<dbReference type="SUPFAM" id="SSF57783">
    <property type="entry name" value="Zinc beta-ribbon"/>
    <property type="match status" value="1"/>
</dbReference>
<comment type="domain">
    <text evidence="12">Contains an N-terminal zinc-binding domain, a central core domain that contains the primase activity, and a C-terminal DnaB-binding domain.</text>
</comment>
<dbReference type="Pfam" id="PF13155">
    <property type="entry name" value="Toprim_2"/>
    <property type="match status" value="1"/>
</dbReference>
<evidence type="ECO:0000256" key="7">
    <source>
        <dbReference type="ARBA" id="ARBA00022771"/>
    </source>
</evidence>
<dbReference type="PROSITE" id="PS50880">
    <property type="entry name" value="TOPRIM"/>
    <property type="match status" value="1"/>
</dbReference>
<dbReference type="SMART" id="SM00493">
    <property type="entry name" value="TOPRIM"/>
    <property type="match status" value="1"/>
</dbReference>
<evidence type="ECO:0000256" key="11">
    <source>
        <dbReference type="ARBA" id="ARBA00023163"/>
    </source>
</evidence>
<dbReference type="SUPFAM" id="SSF56731">
    <property type="entry name" value="DNA primase core"/>
    <property type="match status" value="1"/>
</dbReference>
<dbReference type="PANTHER" id="PTHR30313">
    <property type="entry name" value="DNA PRIMASE"/>
    <property type="match status" value="1"/>
</dbReference>
<keyword evidence="4 12" id="KW-0548">Nucleotidyltransferase</keyword>
<keyword evidence="1 12" id="KW-0240">DNA-directed RNA polymerase</keyword>
<dbReference type="GO" id="GO:0000428">
    <property type="term" value="C:DNA-directed RNA polymerase complex"/>
    <property type="evidence" value="ECO:0007669"/>
    <property type="project" value="UniProtKB-KW"/>
</dbReference>
<dbReference type="HAMAP" id="MF_00974">
    <property type="entry name" value="DNA_primase_DnaG"/>
    <property type="match status" value="1"/>
</dbReference>
<dbReference type="InterPro" id="IPR006171">
    <property type="entry name" value="TOPRIM_dom"/>
</dbReference>
<dbReference type="Pfam" id="PF08275">
    <property type="entry name" value="DNAG_N"/>
    <property type="match status" value="1"/>
</dbReference>
<evidence type="ECO:0000256" key="6">
    <source>
        <dbReference type="ARBA" id="ARBA00022723"/>
    </source>
</evidence>
<dbReference type="PANTHER" id="PTHR30313:SF2">
    <property type="entry name" value="DNA PRIMASE"/>
    <property type="match status" value="1"/>
</dbReference>
<dbReference type="GO" id="GO:0005737">
    <property type="term" value="C:cytoplasm"/>
    <property type="evidence" value="ECO:0007669"/>
    <property type="project" value="TreeGrafter"/>
</dbReference>
<dbReference type="Gene3D" id="3.90.980.10">
    <property type="entry name" value="DNA primase, catalytic core, N-terminal domain"/>
    <property type="match status" value="1"/>
</dbReference>
<dbReference type="CDD" id="cd03364">
    <property type="entry name" value="TOPRIM_DnaG_primases"/>
    <property type="match status" value="1"/>
</dbReference>
<proteinExistence type="inferred from homology"/>
<keyword evidence="3 12" id="KW-0808">Transferase</keyword>
<dbReference type="Pfam" id="PF01807">
    <property type="entry name" value="Zn_ribbon_DnaG"/>
    <property type="match status" value="1"/>
</dbReference>
<dbReference type="GO" id="GO:0008270">
    <property type="term" value="F:zinc ion binding"/>
    <property type="evidence" value="ECO:0007669"/>
    <property type="project" value="UniProtKB-UniRule"/>
</dbReference>
<comment type="cofactor">
    <cofactor evidence="12 13 14">
        <name>Zn(2+)</name>
        <dbReference type="ChEBI" id="CHEBI:29105"/>
    </cofactor>
    <text evidence="12 13 14">Binds 1 zinc ion per monomer.</text>
</comment>
<name>A0A9D2SG03_9FIRM</name>
<dbReference type="Pfam" id="PF10410">
    <property type="entry name" value="DnaB_bind"/>
    <property type="match status" value="1"/>
</dbReference>
<dbReference type="InterPro" id="IPR013264">
    <property type="entry name" value="DNAG_N"/>
</dbReference>
<dbReference type="NCBIfam" id="TIGR01391">
    <property type="entry name" value="dnaG"/>
    <property type="match status" value="1"/>
</dbReference>
<evidence type="ECO:0000259" key="16">
    <source>
        <dbReference type="PROSITE" id="PS50880"/>
    </source>
</evidence>
<dbReference type="GO" id="GO:0003899">
    <property type="term" value="F:DNA-directed RNA polymerase activity"/>
    <property type="evidence" value="ECO:0007669"/>
    <property type="project" value="UniProtKB-UniRule"/>
</dbReference>
<dbReference type="InterPro" id="IPR050219">
    <property type="entry name" value="DnaG_primase"/>
</dbReference>
<comment type="caution">
    <text evidence="17">The sequence shown here is derived from an EMBL/GenBank/DDBJ whole genome shotgun (WGS) entry which is preliminary data.</text>
</comment>